<dbReference type="Proteomes" id="UP000054538">
    <property type="component" value="Unassembled WGS sequence"/>
</dbReference>
<dbReference type="SUPFAM" id="SSF52540">
    <property type="entry name" value="P-loop containing nucleoside triphosphate hydrolases"/>
    <property type="match status" value="1"/>
</dbReference>
<dbReference type="EMBL" id="KN826250">
    <property type="protein sequence ID" value="KIK79554.1"/>
    <property type="molecule type" value="Genomic_DNA"/>
</dbReference>
<dbReference type="InterPro" id="IPR027417">
    <property type="entry name" value="P-loop_NTPase"/>
</dbReference>
<dbReference type="OrthoDB" id="2986975at2759"/>
<accession>A0A0D0DF03</accession>
<dbReference type="InParanoid" id="A0A0D0DF03"/>
<gene>
    <name evidence="1" type="ORF">PAXRUDRAFT_161048</name>
</gene>
<reference evidence="1 2" key="1">
    <citation type="submission" date="2014-04" db="EMBL/GenBank/DDBJ databases">
        <authorList>
            <consortium name="DOE Joint Genome Institute"/>
            <person name="Kuo A."/>
            <person name="Kohler A."/>
            <person name="Jargeat P."/>
            <person name="Nagy L.G."/>
            <person name="Floudas D."/>
            <person name="Copeland A."/>
            <person name="Barry K.W."/>
            <person name="Cichocki N."/>
            <person name="Veneault-Fourrey C."/>
            <person name="LaButti K."/>
            <person name="Lindquist E.A."/>
            <person name="Lipzen A."/>
            <person name="Lundell T."/>
            <person name="Morin E."/>
            <person name="Murat C."/>
            <person name="Sun H."/>
            <person name="Tunlid A."/>
            <person name="Henrissat B."/>
            <person name="Grigoriev I.V."/>
            <person name="Hibbett D.S."/>
            <person name="Martin F."/>
            <person name="Nordberg H.P."/>
            <person name="Cantor M.N."/>
            <person name="Hua S.X."/>
        </authorList>
    </citation>
    <scope>NUCLEOTIDE SEQUENCE [LARGE SCALE GENOMIC DNA]</scope>
    <source>
        <strain evidence="1 2">Ve08.2h10</strain>
    </source>
</reference>
<proteinExistence type="predicted"/>
<evidence type="ECO:0000313" key="1">
    <source>
        <dbReference type="EMBL" id="KIK79554.1"/>
    </source>
</evidence>
<organism evidence="1 2">
    <name type="scientific">Paxillus rubicundulus Ve08.2h10</name>
    <dbReference type="NCBI Taxonomy" id="930991"/>
    <lineage>
        <taxon>Eukaryota</taxon>
        <taxon>Fungi</taxon>
        <taxon>Dikarya</taxon>
        <taxon>Basidiomycota</taxon>
        <taxon>Agaricomycotina</taxon>
        <taxon>Agaricomycetes</taxon>
        <taxon>Agaricomycetidae</taxon>
        <taxon>Boletales</taxon>
        <taxon>Paxilineae</taxon>
        <taxon>Paxillaceae</taxon>
        <taxon>Paxillus</taxon>
    </lineage>
</organism>
<keyword evidence="2" id="KW-1185">Reference proteome</keyword>
<dbReference type="AlphaFoldDB" id="A0A0D0DF03"/>
<dbReference type="HOGENOM" id="CLU_001324_7_0_1"/>
<reference evidence="2" key="2">
    <citation type="submission" date="2015-01" db="EMBL/GenBank/DDBJ databases">
        <title>Evolutionary Origins and Diversification of the Mycorrhizal Mutualists.</title>
        <authorList>
            <consortium name="DOE Joint Genome Institute"/>
            <consortium name="Mycorrhizal Genomics Consortium"/>
            <person name="Kohler A."/>
            <person name="Kuo A."/>
            <person name="Nagy L.G."/>
            <person name="Floudas D."/>
            <person name="Copeland A."/>
            <person name="Barry K.W."/>
            <person name="Cichocki N."/>
            <person name="Veneault-Fourrey C."/>
            <person name="LaButti K."/>
            <person name="Lindquist E.A."/>
            <person name="Lipzen A."/>
            <person name="Lundell T."/>
            <person name="Morin E."/>
            <person name="Murat C."/>
            <person name="Riley R."/>
            <person name="Ohm R."/>
            <person name="Sun H."/>
            <person name="Tunlid A."/>
            <person name="Henrissat B."/>
            <person name="Grigoriev I.V."/>
            <person name="Hibbett D.S."/>
            <person name="Martin F."/>
        </authorList>
    </citation>
    <scope>NUCLEOTIDE SEQUENCE [LARGE SCALE GENOMIC DNA]</scope>
    <source>
        <strain evidence="2">Ve08.2h10</strain>
    </source>
</reference>
<protein>
    <submittedName>
        <fullName evidence="1">Uncharacterized protein</fullName>
    </submittedName>
</protein>
<name>A0A0D0DF03_9AGAM</name>
<evidence type="ECO:0000313" key="2">
    <source>
        <dbReference type="Proteomes" id="UP000054538"/>
    </source>
</evidence>
<sequence length="154" mass="17191">DERAALPNRTELAVGMEVMVTLNVETDLDIANGARGEITKIILNKHEDAFSEFIPIVKLTYPPAYILIKRHHTKAVQLEGLKENVLPLVPLEQMFKVFQGHEQKAIMRQQLPVTPAYAFTDYHSQGQTISHTIIDIGDPPTGGLTPFNVYVTLS</sequence>
<feature type="non-terminal residue" evidence="1">
    <location>
        <position position="1"/>
    </location>
</feature>